<evidence type="ECO:0000313" key="14">
    <source>
        <dbReference type="Proteomes" id="UP000814074"/>
    </source>
</evidence>
<dbReference type="Proteomes" id="UP000583279">
    <property type="component" value="Unassembled WGS sequence"/>
</dbReference>
<evidence type="ECO:0000313" key="12">
    <source>
        <dbReference type="Proteomes" id="UP000583279"/>
    </source>
</evidence>
<reference evidence="5" key="5">
    <citation type="submission" date="2021-09" db="EMBL/GenBank/DDBJ databases">
        <authorList>
            <person name="Gilroy R."/>
        </authorList>
    </citation>
    <scope>NUCLEOTIDE SEQUENCE</scope>
    <source>
        <strain evidence="5">ChiSjej2B20-17149</strain>
    </source>
</reference>
<keyword evidence="2" id="KW-0732">Signal</keyword>
<dbReference type="InterPro" id="IPR025511">
    <property type="entry name" value="DUF4398"/>
</dbReference>
<evidence type="ECO:0000313" key="11">
    <source>
        <dbReference type="Proteomes" id="UP000535954"/>
    </source>
</evidence>
<dbReference type="EMBL" id="WKDU01000001">
    <property type="protein sequence ID" value="MCF5151008.1"/>
    <property type="molecule type" value="Genomic_DNA"/>
</dbReference>
<reference evidence="4 10" key="1">
    <citation type="journal article" date="2012" name="PLoS Genet.">
        <title>Comparative Genomics of Plant-Associated Pseudomonas spp.: Insights into Diversity and Inheritance of Traits Involved in Multitrophic Interactions.</title>
        <authorList>
            <person name="Loper J.E."/>
            <person name="Hassan K.A."/>
            <person name="Mavrodi D.V."/>
            <person name="Davis E.W.II."/>
            <person name="Lim C.K."/>
            <person name="Shaffer B.T."/>
            <person name="Elbourne L.D."/>
            <person name="Stockwell V.O."/>
            <person name="Hartney S.L."/>
            <person name="Breakwell K."/>
            <person name="Henkels M.D."/>
            <person name="Tetu S.G."/>
            <person name="Rangel L.I."/>
            <person name="Kidarsa T.A."/>
            <person name="Wilson N.L."/>
            <person name="van de Mortel J.E."/>
            <person name="Song C."/>
            <person name="Blumhagen R."/>
            <person name="Radune D."/>
            <person name="Hostetler J.B."/>
            <person name="Brinkac L.M."/>
            <person name="Durkin A.S."/>
            <person name="Kluepfel D.A."/>
            <person name="Wechter W.P."/>
            <person name="Anderson A.J."/>
            <person name="Kim Y.C."/>
            <person name="Pierson L.S.III."/>
            <person name="Pierson E.A."/>
            <person name="Lindow S.E."/>
            <person name="Kobayashi D.Y."/>
            <person name="Raaijmakers J.M."/>
            <person name="Weller D.M."/>
            <person name="Thomashow L.S."/>
            <person name="Allen A.E."/>
            <person name="Paulsen I.T."/>
        </authorList>
    </citation>
    <scope>NUCLEOTIDE SEQUENCE [LARGE SCALE GENOMIC DNA]</scope>
    <source>
        <strain evidence="4 10">SS101</strain>
    </source>
</reference>
<dbReference type="EMBL" id="AHPN01000001">
    <property type="protein sequence ID" value="EIK62773.1"/>
    <property type="molecule type" value="Genomic_DNA"/>
</dbReference>
<evidence type="ECO:0000313" key="6">
    <source>
        <dbReference type="EMBL" id="MCF5151008.1"/>
    </source>
</evidence>
<reference evidence="6 14" key="2">
    <citation type="submission" date="2019-11" db="EMBL/GenBank/DDBJ databases">
        <title>Epiphytic Pseudomonas syringae from cherry orchards.</title>
        <authorList>
            <person name="Hulin M.T."/>
        </authorList>
    </citation>
    <scope>NUCLEOTIDE SEQUENCE [LARGE SCALE GENOMIC DNA]</scope>
    <source>
        <strain evidence="6 14">PA-6-3B</strain>
    </source>
</reference>
<name>A0A0R3CAG3_9PSED</name>
<evidence type="ECO:0000313" key="10">
    <source>
        <dbReference type="Proteomes" id="UP000003213"/>
    </source>
</evidence>
<dbReference type="AlphaFoldDB" id="A0A0R3CAG3"/>
<dbReference type="EMBL" id="DYTS01000221">
    <property type="protein sequence ID" value="HJH19457.1"/>
    <property type="molecule type" value="Genomic_DNA"/>
</dbReference>
<keyword evidence="1" id="KW-0175">Coiled coil</keyword>
<dbReference type="Proteomes" id="UP000586252">
    <property type="component" value="Unassembled WGS sequence"/>
</dbReference>
<evidence type="ECO:0000256" key="2">
    <source>
        <dbReference type="SAM" id="SignalP"/>
    </source>
</evidence>
<dbReference type="OrthoDB" id="5574276at2"/>
<dbReference type="Pfam" id="PF14346">
    <property type="entry name" value="DUF4398"/>
    <property type="match status" value="1"/>
</dbReference>
<dbReference type="Proteomes" id="UP000814074">
    <property type="component" value="Unassembled WGS sequence"/>
</dbReference>
<feature type="signal peptide" evidence="2">
    <location>
        <begin position="1"/>
        <end position="16"/>
    </location>
</feature>
<accession>A0A219A8Q1</accession>
<evidence type="ECO:0000313" key="7">
    <source>
        <dbReference type="EMBL" id="NNA47505.1"/>
    </source>
</evidence>
<dbReference type="PATRIC" id="fig|1038924.3.peg.3907"/>
<evidence type="ECO:0000313" key="5">
    <source>
        <dbReference type="EMBL" id="HJH19457.1"/>
    </source>
</evidence>
<dbReference type="Proteomes" id="UP000003213">
    <property type="component" value="Chromosome"/>
</dbReference>
<proteinExistence type="predicted"/>
<dbReference type="EMBL" id="JAAQYK010000010">
    <property type="protein sequence ID" value="NNA47505.1"/>
    <property type="molecule type" value="Genomic_DNA"/>
</dbReference>
<keyword evidence="14" id="KW-1185">Reference proteome</keyword>
<reference evidence="5" key="4">
    <citation type="journal article" date="2021" name="PeerJ">
        <title>Extensive microbial diversity within the chicken gut microbiome revealed by metagenomics and culture.</title>
        <authorList>
            <person name="Gilroy R."/>
            <person name="Ravi A."/>
            <person name="Getino M."/>
            <person name="Pursley I."/>
            <person name="Horton D.L."/>
            <person name="Alikhan N.F."/>
            <person name="Baker D."/>
            <person name="Gharbi K."/>
            <person name="Hall N."/>
            <person name="Watson M."/>
            <person name="Adriaenssens E.M."/>
            <person name="Foster-Nyarko E."/>
            <person name="Jarju S."/>
            <person name="Secka A."/>
            <person name="Antonio M."/>
            <person name="Oren A."/>
            <person name="Chaudhuri R.R."/>
            <person name="La Ragione R."/>
            <person name="Hildebrand F."/>
            <person name="Pallen M.J."/>
        </authorList>
    </citation>
    <scope>NUCLEOTIDE SEQUENCE</scope>
    <source>
        <strain evidence="5">ChiSjej2B20-17149</strain>
    </source>
</reference>
<dbReference type="Proteomes" id="UP000752172">
    <property type="component" value="Unassembled WGS sequence"/>
</dbReference>
<organism evidence="4 10">
    <name type="scientific">Pseudomonas lactis</name>
    <dbReference type="NCBI Taxonomy" id="1615674"/>
    <lineage>
        <taxon>Bacteria</taxon>
        <taxon>Pseudomonadati</taxon>
        <taxon>Pseudomonadota</taxon>
        <taxon>Gammaproteobacteria</taxon>
        <taxon>Pseudomonadales</taxon>
        <taxon>Pseudomonadaceae</taxon>
        <taxon>Pseudomonas</taxon>
    </lineage>
</organism>
<dbReference type="Proteomes" id="UP000535954">
    <property type="component" value="Unassembled WGS sequence"/>
</dbReference>
<keyword evidence="4" id="KW-0449">Lipoprotein</keyword>
<evidence type="ECO:0000313" key="4">
    <source>
        <dbReference type="EMBL" id="EIK62773.1"/>
    </source>
</evidence>
<feature type="coiled-coil region" evidence="1">
    <location>
        <begin position="70"/>
        <end position="120"/>
    </location>
</feature>
<feature type="domain" description="DUF4398" evidence="3">
    <location>
        <begin position="26"/>
        <end position="100"/>
    </location>
</feature>
<evidence type="ECO:0000313" key="8">
    <source>
        <dbReference type="EMBL" id="NNA71618.1"/>
    </source>
</evidence>
<protein>
    <submittedName>
        <fullName evidence="5">DUF4398 domain-containing protein</fullName>
    </submittedName>
    <submittedName>
        <fullName evidence="4">Putative lipoprotein</fullName>
    </submittedName>
</protein>
<reference evidence="11 12" key="3">
    <citation type="journal article" date="2020" name="Front. Microbiol.">
        <title>Genetic Organization of the aprX-lipA2 Operon Affects the Proteolytic Potential of Pseudomonas Species in Milk.</title>
        <authorList>
            <person name="Maier C."/>
            <person name="Huptas C."/>
            <person name="von Neubeck M."/>
            <person name="Scherer S."/>
            <person name="Wenning M."/>
            <person name="Lucking G."/>
        </authorList>
    </citation>
    <scope>NUCLEOTIDE SEQUENCE [LARGE SCALE GENOMIC DNA]</scope>
    <source>
        <strain evidence="7 12">WS 4997</strain>
        <strain evidence="9 13">WS 5404</strain>
        <strain evidence="8 11">WS 5405</strain>
    </source>
</reference>
<dbReference type="EMBL" id="JAAQYI010000003">
    <property type="protein sequence ID" value="NNA78218.1"/>
    <property type="molecule type" value="Genomic_DNA"/>
</dbReference>
<dbReference type="RefSeq" id="WP_003193475.1">
    <property type="nucleotide sequence ID" value="NZ_BQIH01000007.1"/>
</dbReference>
<accession>A0A0R3CAG3</accession>
<feature type="chain" id="PRO_5044546448" evidence="2">
    <location>
        <begin position="17"/>
        <end position="120"/>
    </location>
</feature>
<evidence type="ECO:0000313" key="9">
    <source>
        <dbReference type="EMBL" id="NNA78218.1"/>
    </source>
</evidence>
<comment type="caution">
    <text evidence="4">The sequence shown here is derived from an EMBL/GenBank/DDBJ whole genome shotgun (WGS) entry which is preliminary data.</text>
</comment>
<dbReference type="PROSITE" id="PS51257">
    <property type="entry name" value="PROKAR_LIPOPROTEIN"/>
    <property type="match status" value="1"/>
</dbReference>
<evidence type="ECO:0000313" key="13">
    <source>
        <dbReference type="Proteomes" id="UP000586252"/>
    </source>
</evidence>
<dbReference type="Gene3D" id="1.20.1270.390">
    <property type="match status" value="1"/>
</dbReference>
<dbReference type="GeneID" id="86979468"/>
<dbReference type="EMBL" id="JAAQYH010000002">
    <property type="protein sequence ID" value="NNA71618.1"/>
    <property type="molecule type" value="Genomic_DNA"/>
</dbReference>
<accession>I4KDI3</accession>
<gene>
    <name evidence="6" type="ORF">GIW47_00050</name>
    <name evidence="8" type="ORF">HBO13_03050</name>
    <name evidence="7" type="ORF">HBO18_25630</name>
    <name evidence="9" type="ORF">HBO30_05745</name>
    <name evidence="5" type="ORF">K8W20_12170</name>
    <name evidence="4" type="ORF">PflSS101_4058</name>
</gene>
<sequence>MIFRALFAALAVVALAGCATDPAPIEQMRLTQQALEQATAVGANTDESPELKLAEEKFARAKGNMADQSYKRARMRAEQAELDARLAEAKVLTGKSQEQLNVLNTRITRLRKQLQLGEAQ</sequence>
<evidence type="ECO:0000256" key="1">
    <source>
        <dbReference type="SAM" id="Coils"/>
    </source>
</evidence>
<evidence type="ECO:0000259" key="3">
    <source>
        <dbReference type="Pfam" id="PF14346"/>
    </source>
</evidence>